<gene>
    <name evidence="1" type="ORF">VP01_7552g1</name>
</gene>
<keyword evidence="2" id="KW-1185">Reference proteome</keyword>
<reference evidence="1 2" key="1">
    <citation type="submission" date="2015-08" db="EMBL/GenBank/DDBJ databases">
        <title>Next Generation Sequencing and Analysis of the Genome of Puccinia sorghi L Schw, the Causal Agent of Maize Common Rust.</title>
        <authorList>
            <person name="Rochi L."/>
            <person name="Burguener G."/>
            <person name="Darino M."/>
            <person name="Turjanski A."/>
            <person name="Kreff E."/>
            <person name="Dieguez M.J."/>
            <person name="Sacco F."/>
        </authorList>
    </citation>
    <scope>NUCLEOTIDE SEQUENCE [LARGE SCALE GENOMIC DNA]</scope>
    <source>
        <strain evidence="1 2">RO10H11247</strain>
    </source>
</reference>
<dbReference type="VEuPathDB" id="FungiDB:VP01_7552g1"/>
<proteinExistence type="predicted"/>
<organism evidence="1 2">
    <name type="scientific">Puccinia sorghi</name>
    <dbReference type="NCBI Taxonomy" id="27349"/>
    <lineage>
        <taxon>Eukaryota</taxon>
        <taxon>Fungi</taxon>
        <taxon>Dikarya</taxon>
        <taxon>Basidiomycota</taxon>
        <taxon>Pucciniomycotina</taxon>
        <taxon>Pucciniomycetes</taxon>
        <taxon>Pucciniales</taxon>
        <taxon>Pucciniaceae</taxon>
        <taxon>Puccinia</taxon>
    </lineage>
</organism>
<comment type="caution">
    <text evidence="1">The sequence shown here is derived from an EMBL/GenBank/DDBJ whole genome shotgun (WGS) entry which is preliminary data.</text>
</comment>
<evidence type="ECO:0000313" key="1">
    <source>
        <dbReference type="EMBL" id="KNZ46104.1"/>
    </source>
</evidence>
<dbReference type="AlphaFoldDB" id="A0A0L6UC11"/>
<evidence type="ECO:0000313" key="2">
    <source>
        <dbReference type="Proteomes" id="UP000037035"/>
    </source>
</evidence>
<sequence length="43" mass="4976">MFWHSHCAVCTVTVHQSWVELLLENDLSNNRSSCEFLHVNSSN</sequence>
<dbReference type="Proteomes" id="UP000037035">
    <property type="component" value="Unassembled WGS sequence"/>
</dbReference>
<dbReference type="EMBL" id="LAVV01012997">
    <property type="protein sequence ID" value="KNZ46104.1"/>
    <property type="molecule type" value="Genomic_DNA"/>
</dbReference>
<accession>A0A0L6UC11</accession>
<name>A0A0L6UC11_9BASI</name>
<protein>
    <submittedName>
        <fullName evidence="1">Putative signal peptide protein</fullName>
    </submittedName>
</protein>